<dbReference type="Proteomes" id="UP001055811">
    <property type="component" value="Linkage Group LG06"/>
</dbReference>
<reference evidence="1 2" key="2">
    <citation type="journal article" date="2022" name="Mol. Ecol. Resour.">
        <title>The genomes of chicory, endive, great burdock and yacon provide insights into Asteraceae paleo-polyploidization history and plant inulin production.</title>
        <authorList>
            <person name="Fan W."/>
            <person name="Wang S."/>
            <person name="Wang H."/>
            <person name="Wang A."/>
            <person name="Jiang F."/>
            <person name="Liu H."/>
            <person name="Zhao H."/>
            <person name="Xu D."/>
            <person name="Zhang Y."/>
        </authorList>
    </citation>
    <scope>NUCLEOTIDE SEQUENCE [LARGE SCALE GENOMIC DNA]</scope>
    <source>
        <strain evidence="2">cv. Punajuju</strain>
        <tissue evidence="1">Leaves</tissue>
    </source>
</reference>
<comment type="caution">
    <text evidence="1">The sequence shown here is derived from an EMBL/GenBank/DDBJ whole genome shotgun (WGS) entry which is preliminary data.</text>
</comment>
<reference evidence="2" key="1">
    <citation type="journal article" date="2022" name="Mol. Ecol. Resour.">
        <title>The genomes of chicory, endive, great burdock and yacon provide insights into Asteraceae palaeo-polyploidization history and plant inulin production.</title>
        <authorList>
            <person name="Fan W."/>
            <person name="Wang S."/>
            <person name="Wang H."/>
            <person name="Wang A."/>
            <person name="Jiang F."/>
            <person name="Liu H."/>
            <person name="Zhao H."/>
            <person name="Xu D."/>
            <person name="Zhang Y."/>
        </authorList>
    </citation>
    <scope>NUCLEOTIDE SEQUENCE [LARGE SCALE GENOMIC DNA]</scope>
    <source>
        <strain evidence="2">cv. Punajuju</strain>
    </source>
</reference>
<evidence type="ECO:0000313" key="2">
    <source>
        <dbReference type="Proteomes" id="UP001055811"/>
    </source>
</evidence>
<name>A0ACB9BML4_CICIN</name>
<evidence type="ECO:0000313" key="1">
    <source>
        <dbReference type="EMBL" id="KAI3723252.1"/>
    </source>
</evidence>
<proteinExistence type="predicted"/>
<keyword evidence="2" id="KW-1185">Reference proteome</keyword>
<protein>
    <submittedName>
        <fullName evidence="1">Uncharacterized protein</fullName>
    </submittedName>
</protein>
<accession>A0ACB9BML4</accession>
<gene>
    <name evidence="1" type="ORF">L2E82_34711</name>
</gene>
<sequence>MAEKKRESENQIKIRYPKGIQESYDTVTPNSTSSSLKRSDLGIGNYESLIEARIISAMVHLINHARVCQNGILSTHVQINKASSIALESEGKSLMASGSSLSTKETIVVMQLGDGGEYSLVVHHSKEEMQQWVLSPEMIADQKCRANAPRGGFNEKCRWYLDGFFDHLDPDSKDGENEDNKIYLEGLHKNQDTNLEDDEENGFMNFQVPKGVDQCFSLFVKLHKEGEGESREIEDDCNDGDHDAIFLHFSPNFVF</sequence>
<dbReference type="EMBL" id="CM042014">
    <property type="protein sequence ID" value="KAI3723252.1"/>
    <property type="molecule type" value="Genomic_DNA"/>
</dbReference>
<organism evidence="1 2">
    <name type="scientific">Cichorium intybus</name>
    <name type="common">Chicory</name>
    <dbReference type="NCBI Taxonomy" id="13427"/>
    <lineage>
        <taxon>Eukaryota</taxon>
        <taxon>Viridiplantae</taxon>
        <taxon>Streptophyta</taxon>
        <taxon>Embryophyta</taxon>
        <taxon>Tracheophyta</taxon>
        <taxon>Spermatophyta</taxon>
        <taxon>Magnoliopsida</taxon>
        <taxon>eudicotyledons</taxon>
        <taxon>Gunneridae</taxon>
        <taxon>Pentapetalae</taxon>
        <taxon>asterids</taxon>
        <taxon>campanulids</taxon>
        <taxon>Asterales</taxon>
        <taxon>Asteraceae</taxon>
        <taxon>Cichorioideae</taxon>
        <taxon>Cichorieae</taxon>
        <taxon>Cichoriinae</taxon>
        <taxon>Cichorium</taxon>
    </lineage>
</organism>